<evidence type="ECO:0000313" key="1">
    <source>
        <dbReference type="EMBL" id="ACN36225.1"/>
    </source>
</evidence>
<dbReference type="AlphaFoldDB" id="C0PM09"/>
<reference evidence="1" key="1">
    <citation type="journal article" date="2009" name="PLoS Genet.">
        <title>Sequencing, mapping, and analysis of 27,455 maize full-length cDNAs.</title>
        <authorList>
            <person name="Soderlund C."/>
            <person name="Descour A."/>
            <person name="Kudrna D."/>
            <person name="Bomhoff M."/>
            <person name="Boyd L."/>
            <person name="Currie J."/>
            <person name="Angelova A."/>
            <person name="Collura K."/>
            <person name="Wissotski M."/>
            <person name="Ashley E."/>
            <person name="Morrow D."/>
            <person name="Fernandes J."/>
            <person name="Walbot V."/>
            <person name="Yu Y."/>
        </authorList>
    </citation>
    <scope>NUCLEOTIDE SEQUENCE</scope>
    <source>
        <strain evidence="1">B73</strain>
    </source>
</reference>
<organism evidence="1">
    <name type="scientific">Zea mays</name>
    <name type="common">Maize</name>
    <dbReference type="NCBI Taxonomy" id="4577"/>
    <lineage>
        <taxon>Eukaryota</taxon>
        <taxon>Viridiplantae</taxon>
        <taxon>Streptophyta</taxon>
        <taxon>Embryophyta</taxon>
        <taxon>Tracheophyta</taxon>
        <taxon>Spermatophyta</taxon>
        <taxon>Magnoliopsida</taxon>
        <taxon>Liliopsida</taxon>
        <taxon>Poales</taxon>
        <taxon>Poaceae</taxon>
        <taxon>PACMAD clade</taxon>
        <taxon>Panicoideae</taxon>
        <taxon>Andropogonodae</taxon>
        <taxon>Andropogoneae</taxon>
        <taxon>Tripsacinae</taxon>
        <taxon>Zea</taxon>
    </lineage>
</organism>
<name>C0PM09_MAIZE</name>
<dbReference type="EMBL" id="BT069328">
    <property type="protein sequence ID" value="ACN36225.1"/>
    <property type="molecule type" value="mRNA"/>
</dbReference>
<proteinExistence type="evidence at transcript level"/>
<reference evidence="1" key="2">
    <citation type="submission" date="2012-06" db="EMBL/GenBank/DDBJ databases">
        <authorList>
            <person name="Yu Y."/>
            <person name="Currie J."/>
            <person name="Lomeli R."/>
            <person name="Angelova A."/>
            <person name="Collura K."/>
            <person name="Wissotski M."/>
            <person name="Campos D."/>
            <person name="Kudrna D."/>
            <person name="Golser W."/>
            <person name="Ashely E."/>
            <person name="Descour A."/>
            <person name="Fernandes J."/>
            <person name="Soderlund C."/>
            <person name="Walbot V."/>
        </authorList>
    </citation>
    <scope>NUCLEOTIDE SEQUENCE</scope>
    <source>
        <strain evidence="1">B73</strain>
    </source>
</reference>
<protein>
    <submittedName>
        <fullName evidence="1">Uncharacterized protein</fullName>
    </submittedName>
</protein>
<accession>C0PM09</accession>
<sequence length="232" mass="24393">MACVAWTEKEHGDAKIPPAVSLQCVLVPVRPSAVRRRGVVEGDGPAVGFLEWPPVAPGAVVDGVPQQPDLAPRHPPCLVRHYPRHALRAGRCREGARVLVVGRAPAHRPPRVHLLVDELLVVLPPRDPPDVPLQPVNGPVRTPPRDPVELRDHGVPVGVALVHHLQLQGVPAPVDGVLARRVPVHLPEPVRHAVDHHAAGVAVEPYHNAVAAVDEGRGGGAVGAAQAAGPVG</sequence>